<evidence type="ECO:0000313" key="1">
    <source>
        <dbReference type="EMBL" id="OQP60349.1"/>
    </source>
</evidence>
<sequence length="102" mass="12189">MSNIDRRGFMTRLNSDKPLTADTWHEYYKGEYEDDFPRLLGNMDANEQIGLALKEIVETTPRKKLKEKLLLFIQQRFELVEDFDDKWIEQPEKFNLPRIGIP</sequence>
<dbReference type="RefSeq" id="WP_081153281.1">
    <property type="nucleotide sequence ID" value="NZ_LVYD01000064.1"/>
</dbReference>
<dbReference type="EMBL" id="LVYD01000064">
    <property type="protein sequence ID" value="OQP60349.1"/>
    <property type="molecule type" value="Genomic_DNA"/>
</dbReference>
<reference evidence="1 2" key="1">
    <citation type="submission" date="2016-03" db="EMBL/GenBank/DDBJ databases">
        <title>Niastella vici sp. nov., isolated from farmland soil.</title>
        <authorList>
            <person name="Chen L."/>
            <person name="Wang D."/>
            <person name="Yang S."/>
            <person name="Wang G."/>
        </authorList>
    </citation>
    <scope>NUCLEOTIDE SEQUENCE [LARGE SCALE GENOMIC DNA]</scope>
    <source>
        <strain evidence="1 2">DJ57</strain>
    </source>
</reference>
<name>A0A1V9FPQ7_9BACT</name>
<proteinExistence type="predicted"/>
<gene>
    <name evidence="1" type="ORF">A3860_33765</name>
</gene>
<keyword evidence="2" id="KW-1185">Reference proteome</keyword>
<accession>A0A1V9FPQ7</accession>
<dbReference type="STRING" id="1703345.A3860_33765"/>
<organism evidence="1 2">
    <name type="scientific">Niastella vici</name>
    <dbReference type="NCBI Taxonomy" id="1703345"/>
    <lineage>
        <taxon>Bacteria</taxon>
        <taxon>Pseudomonadati</taxon>
        <taxon>Bacteroidota</taxon>
        <taxon>Chitinophagia</taxon>
        <taxon>Chitinophagales</taxon>
        <taxon>Chitinophagaceae</taxon>
        <taxon>Niastella</taxon>
    </lineage>
</organism>
<dbReference type="AlphaFoldDB" id="A0A1V9FPQ7"/>
<comment type="caution">
    <text evidence="1">The sequence shown here is derived from an EMBL/GenBank/DDBJ whole genome shotgun (WGS) entry which is preliminary data.</text>
</comment>
<protein>
    <submittedName>
        <fullName evidence="1">Uncharacterized protein</fullName>
    </submittedName>
</protein>
<dbReference type="Proteomes" id="UP000192796">
    <property type="component" value="Unassembled WGS sequence"/>
</dbReference>
<evidence type="ECO:0000313" key="2">
    <source>
        <dbReference type="Proteomes" id="UP000192796"/>
    </source>
</evidence>